<dbReference type="InterPro" id="IPR050621">
    <property type="entry name" value="Tudor_domain_containing"/>
</dbReference>
<protein>
    <submittedName>
        <fullName evidence="3">Tudor domain-containing protein</fullName>
    </submittedName>
</protein>
<dbReference type="SMART" id="SM00333">
    <property type="entry name" value="TUDOR"/>
    <property type="match status" value="1"/>
</dbReference>
<keyword evidence="2" id="KW-1185">Reference proteome</keyword>
<dbReference type="PROSITE" id="PS50304">
    <property type="entry name" value="TUDOR"/>
    <property type="match status" value="1"/>
</dbReference>
<dbReference type="SUPFAM" id="SSF63748">
    <property type="entry name" value="Tudor/PWWP/MBT"/>
    <property type="match status" value="2"/>
</dbReference>
<reference evidence="3" key="1">
    <citation type="submission" date="2022-11" db="UniProtKB">
        <authorList>
            <consortium name="WormBaseParasite"/>
        </authorList>
    </citation>
    <scope>IDENTIFICATION</scope>
</reference>
<dbReference type="WBParaSite" id="sdigi.contig688.g9494.t1">
    <property type="protein sequence ID" value="sdigi.contig688.g9494.t1"/>
    <property type="gene ID" value="sdigi.contig688.g9494"/>
</dbReference>
<dbReference type="GO" id="GO:0005737">
    <property type="term" value="C:cytoplasm"/>
    <property type="evidence" value="ECO:0007669"/>
    <property type="project" value="UniProtKB-ARBA"/>
</dbReference>
<organism evidence="2 3">
    <name type="scientific">Setaria digitata</name>
    <dbReference type="NCBI Taxonomy" id="48799"/>
    <lineage>
        <taxon>Eukaryota</taxon>
        <taxon>Metazoa</taxon>
        <taxon>Ecdysozoa</taxon>
        <taxon>Nematoda</taxon>
        <taxon>Chromadorea</taxon>
        <taxon>Rhabditida</taxon>
        <taxon>Spirurina</taxon>
        <taxon>Spiruromorpha</taxon>
        <taxon>Filarioidea</taxon>
        <taxon>Setariidae</taxon>
        <taxon>Setaria</taxon>
    </lineage>
</organism>
<evidence type="ECO:0000259" key="1">
    <source>
        <dbReference type="PROSITE" id="PS50304"/>
    </source>
</evidence>
<dbReference type="AlphaFoldDB" id="A0A915Q0E5"/>
<evidence type="ECO:0000313" key="2">
    <source>
        <dbReference type="Proteomes" id="UP000887581"/>
    </source>
</evidence>
<dbReference type="InterPro" id="IPR002999">
    <property type="entry name" value="Tudor"/>
</dbReference>
<feature type="domain" description="Tudor" evidence="1">
    <location>
        <begin position="528"/>
        <end position="586"/>
    </location>
</feature>
<dbReference type="PANTHER" id="PTHR22948">
    <property type="entry name" value="TUDOR DOMAIN CONTAINING PROTEIN"/>
    <property type="match status" value="1"/>
</dbReference>
<proteinExistence type="predicted"/>
<dbReference type="InterPro" id="IPR035437">
    <property type="entry name" value="SNase_OB-fold_sf"/>
</dbReference>
<dbReference type="PANTHER" id="PTHR22948:SF72">
    <property type="entry name" value="TUDOR DOMAIN-CONTAINING PROTEIN"/>
    <property type="match status" value="1"/>
</dbReference>
<sequence>MNTRFTHSEFYFKSLIKGISYEIDSQGETIKRLASCTRLQICNLPPLELPTAIDNFVYVRITNIEGMKKFFGTLERNRSLLVDMEKMLDSVESTGCKSLFDPALGEIVLVKIGEKFVRGCVISKIHFMTCTTYLIDSGLTMEVELGQLYVINEELLKIPPQAFLMLLDVDVEEPLISNEELNTLVKNTLVAFRLKSISENGEAFVGAMIIRNQVGEICDLGSIMLEGVHTAVIPHQSDEILDNNCINQTEDIAVFFTQSCLSTDLEEDERSIVSLCSSDSEKFEEESDVYSDKQMVSVGSSLRAIYIPIESSGPGLFYLHFLDGPTGFEDVRTYSTSLFGKYNNIWHKLLEIPHLEYNSNDKMKFVQISSVFVSYNTLFYGGKQVETEWRSRLKAVFACQLSHSAPKPFNDNRYSTEAKSYFTMFVIDQIFDVYITRISRRYVLEVEILLPGGGNILDKLCELNVAQRRWAWKAPSYNFELISQEQLVRRTDDEDDVQMIFTVQVENKRNDLTEFQKHLKPTERILRNPKVGDICIAKCEEQLFRCEIVDTTDEDHLFVVNYVDYGEEQELNASSLYAIDNQEEVVFETPVFGIKCRLEEVCPAGNGLDVRTGTWSRTALRLINRVIPLNKHFTAFIGPPYPDGVHPIRIVDKTLVHNDLVTTLVMSNLAVYKACSFCSLPTDLSSVENLEIRYLNVEDGVIYGIPNTSEFWLTYCQSYLEKVKMEEIKEHKRGTTGIILYENRHCRVIKLHHGNKESREKEERYFLVDEGRTIEFCENSEVPPVIDPQAAFFLRTCPALAVGFLLRDRRLLCEDEQLLKNICSRERNVYLSVCILRRKKNQLYSVNDMKFTDGTSLSNLLDNNTDLFGVNLSANRNNLSEINNDEWNNDSNFCHEGFFSNASLFKEHEIAKKKEDM</sequence>
<dbReference type="Gene3D" id="2.40.50.90">
    <property type="match status" value="1"/>
</dbReference>
<dbReference type="Proteomes" id="UP000887581">
    <property type="component" value="Unplaced"/>
</dbReference>
<accession>A0A915Q0E5</accession>
<name>A0A915Q0E5_9BILA</name>
<dbReference type="Pfam" id="PF00567">
    <property type="entry name" value="TUDOR"/>
    <property type="match status" value="2"/>
</dbReference>
<evidence type="ECO:0000313" key="3">
    <source>
        <dbReference type="WBParaSite" id="sdigi.contig688.g9494.t1"/>
    </source>
</evidence>
<dbReference type="Gene3D" id="2.30.30.140">
    <property type="match status" value="2"/>
</dbReference>